<dbReference type="Pfam" id="PF07686">
    <property type="entry name" value="V-set"/>
    <property type="match status" value="1"/>
</dbReference>
<dbReference type="Gene3D" id="2.60.40.10">
    <property type="entry name" value="Immunoglobulins"/>
    <property type="match status" value="1"/>
</dbReference>
<evidence type="ECO:0000256" key="6">
    <source>
        <dbReference type="ARBA" id="ARBA00023136"/>
    </source>
</evidence>
<dbReference type="PROSITE" id="PS50835">
    <property type="entry name" value="IG_LIKE"/>
    <property type="match status" value="1"/>
</dbReference>
<evidence type="ECO:0000256" key="2">
    <source>
        <dbReference type="ARBA" id="ARBA00022475"/>
    </source>
</evidence>
<dbReference type="PANTHER" id="PTHR25466">
    <property type="entry name" value="T-LYMPHOCYTE ACTIVATION ANTIGEN"/>
    <property type="match status" value="1"/>
</dbReference>
<keyword evidence="9" id="KW-0325">Glycoprotein</keyword>
<dbReference type="GO" id="GO:0007166">
    <property type="term" value="P:cell surface receptor signaling pathway"/>
    <property type="evidence" value="ECO:0007669"/>
    <property type="project" value="TreeGrafter"/>
</dbReference>
<evidence type="ECO:0000256" key="7">
    <source>
        <dbReference type="ARBA" id="ARBA00023157"/>
    </source>
</evidence>
<dbReference type="InterPro" id="IPR007110">
    <property type="entry name" value="Ig-like_dom"/>
</dbReference>
<dbReference type="GO" id="GO:0009897">
    <property type="term" value="C:external side of plasma membrane"/>
    <property type="evidence" value="ECO:0007669"/>
    <property type="project" value="TreeGrafter"/>
</dbReference>
<dbReference type="GO" id="GO:0006955">
    <property type="term" value="P:immune response"/>
    <property type="evidence" value="ECO:0007669"/>
    <property type="project" value="TreeGrafter"/>
</dbReference>
<keyword evidence="7" id="KW-1015">Disulfide bond</keyword>
<protein>
    <recommendedName>
        <fullName evidence="11">Ig-like domain-containing protein</fullName>
    </recommendedName>
</protein>
<dbReference type="Ensembl" id="ENSFHET00000003701.1">
    <property type="protein sequence ID" value="ENSFHEP00000026048.1"/>
    <property type="gene ID" value="ENSFHEG00000008625.1"/>
</dbReference>
<dbReference type="PANTHER" id="PTHR25466:SF14">
    <property type="entry name" value="BUTYROPHILIN SUBFAMILY 2 MEMBER A2-LIKE-RELATED"/>
    <property type="match status" value="1"/>
</dbReference>
<dbReference type="Proteomes" id="UP000265000">
    <property type="component" value="Unplaced"/>
</dbReference>
<dbReference type="GO" id="GO:0042102">
    <property type="term" value="P:positive regulation of T cell proliferation"/>
    <property type="evidence" value="ECO:0007669"/>
    <property type="project" value="TreeGrafter"/>
</dbReference>
<keyword evidence="10" id="KW-0393">Immunoglobulin domain</keyword>
<comment type="subcellular location">
    <subcellularLocation>
        <location evidence="1">Cell membrane</location>
        <topology evidence="1">Single-pass type I membrane protein</topology>
    </subcellularLocation>
</comment>
<dbReference type="AlphaFoldDB" id="A0A3Q2QFF5"/>
<dbReference type="InterPro" id="IPR003598">
    <property type="entry name" value="Ig_sub2"/>
</dbReference>
<evidence type="ECO:0000256" key="8">
    <source>
        <dbReference type="ARBA" id="ARBA00023170"/>
    </source>
</evidence>
<dbReference type="FunFam" id="2.60.40.10:FF:000142">
    <property type="entry name" value="V-set domain-containing T-cell activation inhibitor 1"/>
    <property type="match status" value="1"/>
</dbReference>
<evidence type="ECO:0000256" key="1">
    <source>
        <dbReference type="ARBA" id="ARBA00004251"/>
    </source>
</evidence>
<organism evidence="12 13">
    <name type="scientific">Fundulus heteroclitus</name>
    <name type="common">Killifish</name>
    <name type="synonym">Mummichog</name>
    <dbReference type="NCBI Taxonomy" id="8078"/>
    <lineage>
        <taxon>Eukaryota</taxon>
        <taxon>Metazoa</taxon>
        <taxon>Chordata</taxon>
        <taxon>Craniata</taxon>
        <taxon>Vertebrata</taxon>
        <taxon>Euteleostomi</taxon>
        <taxon>Actinopterygii</taxon>
        <taxon>Neopterygii</taxon>
        <taxon>Teleostei</taxon>
        <taxon>Neoteleostei</taxon>
        <taxon>Acanthomorphata</taxon>
        <taxon>Ovalentaria</taxon>
        <taxon>Atherinomorphae</taxon>
        <taxon>Cyprinodontiformes</taxon>
        <taxon>Fundulidae</taxon>
        <taxon>Fundulus</taxon>
    </lineage>
</organism>
<keyword evidence="5" id="KW-1133">Transmembrane helix</keyword>
<dbReference type="SMART" id="SM00408">
    <property type="entry name" value="IGc2"/>
    <property type="match status" value="1"/>
</dbReference>
<dbReference type="GO" id="GO:0031295">
    <property type="term" value="P:T cell costimulation"/>
    <property type="evidence" value="ECO:0007669"/>
    <property type="project" value="TreeGrafter"/>
</dbReference>
<evidence type="ECO:0000256" key="10">
    <source>
        <dbReference type="ARBA" id="ARBA00023319"/>
    </source>
</evidence>
<dbReference type="SUPFAM" id="SSF48726">
    <property type="entry name" value="Immunoglobulin"/>
    <property type="match status" value="1"/>
</dbReference>
<evidence type="ECO:0000259" key="11">
    <source>
        <dbReference type="PROSITE" id="PS50835"/>
    </source>
</evidence>
<name>A0A3Q2QFF5_FUNHE</name>
<dbReference type="InterPro" id="IPR003599">
    <property type="entry name" value="Ig_sub"/>
</dbReference>
<reference evidence="12" key="2">
    <citation type="submission" date="2025-09" db="UniProtKB">
        <authorList>
            <consortium name="Ensembl"/>
        </authorList>
    </citation>
    <scope>IDENTIFICATION</scope>
</reference>
<dbReference type="InterPro" id="IPR051713">
    <property type="entry name" value="T-cell_Activation_Regulation"/>
</dbReference>
<keyword evidence="3" id="KW-0812">Transmembrane</keyword>
<dbReference type="GO" id="GO:0071222">
    <property type="term" value="P:cellular response to lipopolysaccharide"/>
    <property type="evidence" value="ECO:0007669"/>
    <property type="project" value="TreeGrafter"/>
</dbReference>
<feature type="domain" description="Ig-like" evidence="11">
    <location>
        <begin position="17"/>
        <end position="124"/>
    </location>
</feature>
<proteinExistence type="predicted"/>
<dbReference type="InterPro" id="IPR036179">
    <property type="entry name" value="Ig-like_dom_sf"/>
</dbReference>
<dbReference type="GO" id="GO:0042130">
    <property type="term" value="P:negative regulation of T cell proliferation"/>
    <property type="evidence" value="ECO:0007669"/>
    <property type="project" value="TreeGrafter"/>
</dbReference>
<evidence type="ECO:0000313" key="13">
    <source>
        <dbReference type="Proteomes" id="UP000265000"/>
    </source>
</evidence>
<evidence type="ECO:0000256" key="4">
    <source>
        <dbReference type="ARBA" id="ARBA00022729"/>
    </source>
</evidence>
<keyword evidence="2" id="KW-1003">Cell membrane</keyword>
<dbReference type="InterPro" id="IPR013106">
    <property type="entry name" value="Ig_V-set"/>
</dbReference>
<dbReference type="SMART" id="SM00406">
    <property type="entry name" value="IGv"/>
    <property type="match status" value="1"/>
</dbReference>
<evidence type="ECO:0000313" key="12">
    <source>
        <dbReference type="Ensembl" id="ENSFHEP00000026048.1"/>
    </source>
</evidence>
<accession>A0A3Q2QFF5</accession>
<keyword evidence="13" id="KW-1185">Reference proteome</keyword>
<evidence type="ECO:0000256" key="9">
    <source>
        <dbReference type="ARBA" id="ARBA00023180"/>
    </source>
</evidence>
<dbReference type="GeneTree" id="ENSGT01140000282764"/>
<evidence type="ECO:0000256" key="5">
    <source>
        <dbReference type="ARBA" id="ARBA00022989"/>
    </source>
</evidence>
<dbReference type="InterPro" id="IPR013783">
    <property type="entry name" value="Ig-like_fold"/>
</dbReference>
<keyword evidence="6" id="KW-0472">Membrane</keyword>
<sequence>MVHRGHAAKDTVTQCLPRLFLQVSAVEMLEGESVQLSCDFPTFDVDQPTVLWTRSDLSPSTVYQLQLGGDQLKDQNQLYRGRTSMNTDALETGDLSLNLINLQLSDTGTYTCTVRTSRGEAKVTDIELLVKVLPNFHKFIKLLTRLLL</sequence>
<reference evidence="12" key="1">
    <citation type="submission" date="2025-08" db="UniProtKB">
        <authorList>
            <consortium name="Ensembl"/>
        </authorList>
    </citation>
    <scope>IDENTIFICATION</scope>
</reference>
<dbReference type="STRING" id="8078.ENSFHEP00000026048"/>
<evidence type="ECO:0000256" key="3">
    <source>
        <dbReference type="ARBA" id="ARBA00022692"/>
    </source>
</evidence>
<dbReference type="SMART" id="SM00409">
    <property type="entry name" value="IG"/>
    <property type="match status" value="1"/>
</dbReference>
<keyword evidence="4" id="KW-0732">Signal</keyword>
<keyword evidence="8" id="KW-0675">Receptor</keyword>